<keyword evidence="10" id="KW-1185">Reference proteome</keyword>
<dbReference type="InterPro" id="IPR036819">
    <property type="entry name" value="Subtilisin_inhibitor-like_sf"/>
</dbReference>
<dbReference type="AlphaFoldDB" id="A0A7W7LPQ0"/>
<dbReference type="Proteomes" id="UP000556084">
    <property type="component" value="Unassembled WGS sequence"/>
</dbReference>
<feature type="chain" id="PRO_5031128189" description="Subtilisin inhibitor domain-containing protein" evidence="7">
    <location>
        <begin position="25"/>
        <end position="138"/>
    </location>
</feature>
<evidence type="ECO:0000256" key="2">
    <source>
        <dbReference type="ARBA" id="ARBA00010472"/>
    </source>
</evidence>
<dbReference type="GO" id="GO:0004867">
    <property type="term" value="F:serine-type endopeptidase inhibitor activity"/>
    <property type="evidence" value="ECO:0007669"/>
    <property type="project" value="UniProtKB-KW"/>
</dbReference>
<organism evidence="9 10">
    <name type="scientific">Streptomyces olivoverticillatus</name>
    <dbReference type="NCBI Taxonomy" id="66427"/>
    <lineage>
        <taxon>Bacteria</taxon>
        <taxon>Bacillati</taxon>
        <taxon>Actinomycetota</taxon>
        <taxon>Actinomycetes</taxon>
        <taxon>Kitasatosporales</taxon>
        <taxon>Streptomycetaceae</taxon>
        <taxon>Streptomyces</taxon>
    </lineage>
</organism>
<dbReference type="PROSITE" id="PS00999">
    <property type="entry name" value="SSI"/>
    <property type="match status" value="1"/>
</dbReference>
<comment type="caution">
    <text evidence="9">The sequence shown here is derived from an EMBL/GenBank/DDBJ whole genome shotgun (WGS) entry which is preliminary data.</text>
</comment>
<keyword evidence="6" id="KW-1015">Disulfide bond</keyword>
<dbReference type="InterPro" id="IPR023549">
    <property type="entry name" value="Subtilisin_inhibitor"/>
</dbReference>
<dbReference type="Pfam" id="PF00720">
    <property type="entry name" value="SSI"/>
    <property type="match status" value="1"/>
</dbReference>
<evidence type="ECO:0000256" key="5">
    <source>
        <dbReference type="ARBA" id="ARBA00022900"/>
    </source>
</evidence>
<evidence type="ECO:0000256" key="7">
    <source>
        <dbReference type="SAM" id="SignalP"/>
    </source>
</evidence>
<evidence type="ECO:0000256" key="1">
    <source>
        <dbReference type="ARBA" id="ARBA00004613"/>
    </source>
</evidence>
<dbReference type="RefSeq" id="WP_184350005.1">
    <property type="nucleotide sequence ID" value="NZ_JACHJH010000004.1"/>
</dbReference>
<reference evidence="9 10" key="1">
    <citation type="submission" date="2020-08" db="EMBL/GenBank/DDBJ databases">
        <title>Genomic Encyclopedia of Type Strains, Phase III (KMG-III): the genomes of soil and plant-associated and newly described type strains.</title>
        <authorList>
            <person name="Whitman W."/>
        </authorList>
    </citation>
    <scope>NUCLEOTIDE SEQUENCE [LARGE SCALE GENOMIC DNA]</scope>
    <source>
        <strain evidence="9 10">CECT 3266</strain>
    </source>
</reference>
<keyword evidence="4" id="KW-0646">Protease inhibitor</keyword>
<comment type="subcellular location">
    <subcellularLocation>
        <location evidence="1">Secreted</location>
    </subcellularLocation>
</comment>
<evidence type="ECO:0000313" key="10">
    <source>
        <dbReference type="Proteomes" id="UP000556084"/>
    </source>
</evidence>
<gene>
    <name evidence="9" type="ORF">FHS39_003214</name>
</gene>
<name>A0A7W7LPQ0_9ACTN</name>
<accession>A0A7W7LPQ0</accession>
<comment type="similarity">
    <text evidence="2">Belongs to the protease inhibitor I16 (SSI) family.</text>
</comment>
<dbReference type="SUPFAM" id="SSF55399">
    <property type="entry name" value="Subtilisin inhibitor"/>
    <property type="match status" value="1"/>
</dbReference>
<evidence type="ECO:0000256" key="6">
    <source>
        <dbReference type="ARBA" id="ARBA00023157"/>
    </source>
</evidence>
<keyword evidence="5" id="KW-0722">Serine protease inhibitor</keyword>
<keyword evidence="7" id="KW-0732">Signal</keyword>
<evidence type="ECO:0000256" key="3">
    <source>
        <dbReference type="ARBA" id="ARBA00022525"/>
    </source>
</evidence>
<keyword evidence="3" id="KW-0964">Secreted</keyword>
<evidence type="ECO:0000256" key="4">
    <source>
        <dbReference type="ARBA" id="ARBA00022690"/>
    </source>
</evidence>
<evidence type="ECO:0000259" key="8">
    <source>
        <dbReference type="Pfam" id="PF00720"/>
    </source>
</evidence>
<dbReference type="InterPro" id="IPR020054">
    <property type="entry name" value="Prot_inh_SSI_I16_CS"/>
</dbReference>
<dbReference type="EMBL" id="JACHJH010000004">
    <property type="protein sequence ID" value="MBB4894180.1"/>
    <property type="molecule type" value="Genomic_DNA"/>
</dbReference>
<evidence type="ECO:0000313" key="9">
    <source>
        <dbReference type="EMBL" id="MBB4894180.1"/>
    </source>
</evidence>
<proteinExistence type="inferred from homology"/>
<protein>
    <recommendedName>
        <fullName evidence="8">Subtilisin inhibitor domain-containing protein</fullName>
    </recommendedName>
</protein>
<sequence length="138" mass="14626">MSLRHLALAAALAPALFAAPAVSAAPLPLAGEELSGDHLTVTVTDSGAFDGTYELYCHPAGGTHPHARAACEQLDKQTSWGRDLFAPVPPDQECTMMYGGPHRAHVTGTWAGRPVKADFSRVNGCETARWNRFSSLLG</sequence>
<dbReference type="GO" id="GO:0005576">
    <property type="term" value="C:extracellular region"/>
    <property type="evidence" value="ECO:0007669"/>
    <property type="project" value="UniProtKB-SubCell"/>
</dbReference>
<dbReference type="Gene3D" id="3.30.350.10">
    <property type="entry name" value="Subtilisin inhibitor-like"/>
    <property type="match status" value="1"/>
</dbReference>
<feature type="signal peptide" evidence="7">
    <location>
        <begin position="1"/>
        <end position="24"/>
    </location>
</feature>
<feature type="domain" description="Subtilisin inhibitor" evidence="8">
    <location>
        <begin position="49"/>
        <end position="116"/>
    </location>
</feature>